<evidence type="ECO:0000313" key="2">
    <source>
        <dbReference type="Proteomes" id="UP001139971"/>
    </source>
</evidence>
<comment type="caution">
    <text evidence="1">The sequence shown here is derived from an EMBL/GenBank/DDBJ whole genome shotgun (WGS) entry which is preliminary data.</text>
</comment>
<evidence type="ECO:0000313" key="1">
    <source>
        <dbReference type="EMBL" id="MDC8012087.1"/>
    </source>
</evidence>
<reference evidence="1" key="1">
    <citation type="submission" date="2023-02" db="EMBL/GenBank/DDBJ databases">
        <title>Tahibacter soli sp. nov. isolated from soil.</title>
        <authorList>
            <person name="Baek J.H."/>
            <person name="Lee J.K."/>
            <person name="Choi D.G."/>
            <person name="Jeon C.O."/>
        </authorList>
    </citation>
    <scope>NUCLEOTIDE SEQUENCE</scope>
    <source>
        <strain evidence="1">BL</strain>
    </source>
</reference>
<dbReference type="InterPro" id="IPR036249">
    <property type="entry name" value="Thioredoxin-like_sf"/>
</dbReference>
<accession>A0A9X4BIC5</accession>
<name>A0A9X4BIC5_9GAMM</name>
<dbReference type="EMBL" id="JAOVZO020000003">
    <property type="protein sequence ID" value="MDC8012087.1"/>
    <property type="molecule type" value="Genomic_DNA"/>
</dbReference>
<dbReference type="AlphaFoldDB" id="A0A9X4BIC5"/>
<dbReference type="Proteomes" id="UP001139971">
    <property type="component" value="Unassembled WGS sequence"/>
</dbReference>
<sequence length="271" mass="29660">MRRIDAEFAEPSQKAPLLEKELTSIVATAESKGLAALGDDDARDLYDAARMAAYYGYGARAASTMRRAWDELARRRIAPPGSADEVVETHVAARLFDDASVFHRRHTQAVTIPLPAFVDLRARPRGPTLLEVADDGSTLRRREFPGAAVVVVGSPWCGFSRAATTAIEDDRELATVMAGHARWLIPQQIVRDVRAVARWNREHPTAAMAMIYRRSEWPYIRSSATPAFYFFRDGQLVSSFSGWAGAEQKAALLAGLRAAGVVSGAESTQAD</sequence>
<evidence type="ECO:0008006" key="3">
    <source>
        <dbReference type="Google" id="ProtNLM"/>
    </source>
</evidence>
<organism evidence="1 2">
    <name type="scientific">Tahibacter soli</name>
    <dbReference type="NCBI Taxonomy" id="2983605"/>
    <lineage>
        <taxon>Bacteria</taxon>
        <taxon>Pseudomonadati</taxon>
        <taxon>Pseudomonadota</taxon>
        <taxon>Gammaproteobacteria</taxon>
        <taxon>Lysobacterales</taxon>
        <taxon>Rhodanobacteraceae</taxon>
        <taxon>Tahibacter</taxon>
    </lineage>
</organism>
<keyword evidence="2" id="KW-1185">Reference proteome</keyword>
<dbReference type="SUPFAM" id="SSF52833">
    <property type="entry name" value="Thioredoxin-like"/>
    <property type="match status" value="1"/>
</dbReference>
<gene>
    <name evidence="1" type="ORF">OD750_005955</name>
</gene>
<proteinExistence type="predicted"/>
<dbReference type="RefSeq" id="WP_263543347.1">
    <property type="nucleotide sequence ID" value="NZ_JAOVZO020000003.1"/>
</dbReference>
<protein>
    <recommendedName>
        <fullName evidence="3">Thioredoxin domain-containing protein</fullName>
    </recommendedName>
</protein>